<keyword evidence="1" id="KW-0812">Transmembrane</keyword>
<sequence length="104" mass="11936">MSSSIIQPQQNLLGMGFFLNIDGVVELLVSRQLVVWLEMKLGSGSLDATAFWGSVWPLMLNYGAFWMAYYYCRNNDMIRSLFSQIISRLLKPFATIVQLDRVHL</sequence>
<feature type="transmembrane region" description="Helical" evidence="1">
    <location>
        <begin position="12"/>
        <end position="30"/>
    </location>
</feature>
<name>A0A7J8VN71_9ROSI</name>
<accession>A0A7J8VN71</accession>
<evidence type="ECO:0000313" key="3">
    <source>
        <dbReference type="Proteomes" id="UP000593573"/>
    </source>
</evidence>
<comment type="caution">
    <text evidence="2">The sequence shown here is derived from an EMBL/GenBank/DDBJ whole genome shotgun (WGS) entry which is preliminary data.</text>
</comment>
<protein>
    <submittedName>
        <fullName evidence="2">Uncharacterized protein</fullName>
    </submittedName>
</protein>
<dbReference type="OrthoDB" id="10399664at2759"/>
<dbReference type="AlphaFoldDB" id="A0A7J8VN71"/>
<gene>
    <name evidence="2" type="ORF">Goklo_004138</name>
</gene>
<evidence type="ECO:0000256" key="1">
    <source>
        <dbReference type="SAM" id="Phobius"/>
    </source>
</evidence>
<reference evidence="2 3" key="1">
    <citation type="journal article" date="2019" name="Genome Biol. Evol.">
        <title>Insights into the evolution of the New World diploid cottons (Gossypium, subgenus Houzingenia) based on genome sequencing.</title>
        <authorList>
            <person name="Grover C.E."/>
            <person name="Arick M.A. 2nd"/>
            <person name="Thrash A."/>
            <person name="Conover J.L."/>
            <person name="Sanders W.S."/>
            <person name="Peterson D.G."/>
            <person name="Frelichowski J.E."/>
            <person name="Scheffler J.A."/>
            <person name="Scheffler B.E."/>
            <person name="Wendel J.F."/>
        </authorList>
    </citation>
    <scope>NUCLEOTIDE SEQUENCE [LARGE SCALE GENOMIC DNA]</scope>
    <source>
        <strain evidence="2">57</strain>
        <tissue evidence="2">Leaf</tissue>
    </source>
</reference>
<dbReference type="EMBL" id="JABFAB010000011">
    <property type="protein sequence ID" value="MBA0664073.1"/>
    <property type="molecule type" value="Genomic_DNA"/>
</dbReference>
<dbReference type="Proteomes" id="UP000593573">
    <property type="component" value="Unassembled WGS sequence"/>
</dbReference>
<proteinExistence type="predicted"/>
<organism evidence="2 3">
    <name type="scientific">Gossypium klotzschianum</name>
    <dbReference type="NCBI Taxonomy" id="34286"/>
    <lineage>
        <taxon>Eukaryota</taxon>
        <taxon>Viridiplantae</taxon>
        <taxon>Streptophyta</taxon>
        <taxon>Embryophyta</taxon>
        <taxon>Tracheophyta</taxon>
        <taxon>Spermatophyta</taxon>
        <taxon>Magnoliopsida</taxon>
        <taxon>eudicotyledons</taxon>
        <taxon>Gunneridae</taxon>
        <taxon>Pentapetalae</taxon>
        <taxon>rosids</taxon>
        <taxon>malvids</taxon>
        <taxon>Malvales</taxon>
        <taxon>Malvaceae</taxon>
        <taxon>Malvoideae</taxon>
        <taxon>Gossypium</taxon>
    </lineage>
</organism>
<keyword evidence="3" id="KW-1185">Reference proteome</keyword>
<keyword evidence="1" id="KW-1133">Transmembrane helix</keyword>
<keyword evidence="1" id="KW-0472">Membrane</keyword>
<feature type="transmembrane region" description="Helical" evidence="1">
    <location>
        <begin position="50"/>
        <end position="72"/>
    </location>
</feature>
<evidence type="ECO:0000313" key="2">
    <source>
        <dbReference type="EMBL" id="MBA0664073.1"/>
    </source>
</evidence>